<dbReference type="Proteomes" id="UP000190130">
    <property type="component" value="Unassembled WGS sequence"/>
</dbReference>
<sequence length="110" mass="11917">MAEQARDLLKRDIEGLRTDVLKAGVLNAKALQESAETHVAHLHLALHESAELHDASFQVVNGIIAFARQLYSQAAVAESEKARRGALAAVDRLAEVLDRAELRQVAPLSA</sequence>
<name>A0A0Q3M9M1_9HYPH</name>
<dbReference type="AlphaFoldDB" id="A0A0Q3M9M1"/>
<evidence type="ECO:0000313" key="2">
    <source>
        <dbReference type="EMBL" id="SKC10667.1"/>
    </source>
</evidence>
<evidence type="ECO:0000313" key="4">
    <source>
        <dbReference type="Proteomes" id="UP000190130"/>
    </source>
</evidence>
<dbReference type="Proteomes" id="UP000051562">
    <property type="component" value="Unassembled WGS sequence"/>
</dbReference>
<reference evidence="2 4" key="2">
    <citation type="submission" date="2017-02" db="EMBL/GenBank/DDBJ databases">
        <authorList>
            <person name="Peterson S.W."/>
        </authorList>
    </citation>
    <scope>NUCLEOTIDE SEQUENCE [LARGE SCALE GENOMIC DNA]</scope>
    <source>
        <strain evidence="2 4">DSM 9653</strain>
    </source>
</reference>
<dbReference type="EMBL" id="FUYX01000014">
    <property type="protein sequence ID" value="SKC10667.1"/>
    <property type="molecule type" value="Genomic_DNA"/>
</dbReference>
<gene>
    <name evidence="1" type="ORF">ARD30_01590</name>
    <name evidence="2" type="ORF">SAMN05660750_04302</name>
</gene>
<protein>
    <submittedName>
        <fullName evidence="1">Uncharacterized protein</fullName>
    </submittedName>
</protein>
<keyword evidence="3" id="KW-1185">Reference proteome</keyword>
<evidence type="ECO:0000313" key="1">
    <source>
        <dbReference type="EMBL" id="KQK32497.1"/>
    </source>
</evidence>
<proteinExistence type="predicted"/>
<dbReference type="EMBL" id="LMAR01000001">
    <property type="protein sequence ID" value="KQK32497.1"/>
    <property type="molecule type" value="Genomic_DNA"/>
</dbReference>
<accession>A0A0Q3M9M1</accession>
<dbReference type="RefSeq" id="WP_055726442.1">
    <property type="nucleotide sequence ID" value="NZ_FUYX01000014.1"/>
</dbReference>
<dbReference type="OrthoDB" id="8163827at2"/>
<organism evidence="1 3">
    <name type="scientific">Bosea thiooxidans</name>
    <dbReference type="NCBI Taxonomy" id="53254"/>
    <lineage>
        <taxon>Bacteria</taxon>
        <taxon>Pseudomonadati</taxon>
        <taxon>Pseudomonadota</taxon>
        <taxon>Alphaproteobacteria</taxon>
        <taxon>Hyphomicrobiales</taxon>
        <taxon>Boseaceae</taxon>
        <taxon>Bosea</taxon>
    </lineage>
</organism>
<evidence type="ECO:0000313" key="3">
    <source>
        <dbReference type="Proteomes" id="UP000051562"/>
    </source>
</evidence>
<reference evidence="1 3" key="1">
    <citation type="submission" date="2015-10" db="EMBL/GenBank/DDBJ databases">
        <title>Draft genome of Bosea thiooxidans.</title>
        <authorList>
            <person name="Wang X."/>
        </authorList>
    </citation>
    <scope>NUCLEOTIDE SEQUENCE [LARGE SCALE GENOMIC DNA]</scope>
    <source>
        <strain evidence="1 3">CGMCC 9174</strain>
    </source>
</reference>